<dbReference type="InParanoid" id="A0A0C3CXB6"/>
<name>A0A0C3CXB6_OIDMZ</name>
<feature type="transmembrane region" description="Helical" evidence="1">
    <location>
        <begin position="26"/>
        <end position="47"/>
    </location>
</feature>
<accession>A0A0C3CXB6</accession>
<feature type="transmembrane region" description="Helical" evidence="1">
    <location>
        <begin position="162"/>
        <end position="190"/>
    </location>
</feature>
<evidence type="ECO:0000313" key="3">
    <source>
        <dbReference type="Proteomes" id="UP000054321"/>
    </source>
</evidence>
<feature type="transmembrane region" description="Helical" evidence="1">
    <location>
        <begin position="118"/>
        <end position="142"/>
    </location>
</feature>
<keyword evidence="1" id="KW-1133">Transmembrane helix</keyword>
<keyword evidence="1" id="KW-0472">Membrane</keyword>
<feature type="transmembrane region" description="Helical" evidence="1">
    <location>
        <begin position="210"/>
        <end position="238"/>
    </location>
</feature>
<reference evidence="2 3" key="1">
    <citation type="submission" date="2014-04" db="EMBL/GenBank/DDBJ databases">
        <authorList>
            <consortium name="DOE Joint Genome Institute"/>
            <person name="Kuo A."/>
            <person name="Martino E."/>
            <person name="Perotto S."/>
            <person name="Kohler A."/>
            <person name="Nagy L.G."/>
            <person name="Floudas D."/>
            <person name="Copeland A."/>
            <person name="Barry K.W."/>
            <person name="Cichocki N."/>
            <person name="Veneault-Fourrey C."/>
            <person name="LaButti K."/>
            <person name="Lindquist E.A."/>
            <person name="Lipzen A."/>
            <person name="Lundell T."/>
            <person name="Morin E."/>
            <person name="Murat C."/>
            <person name="Sun H."/>
            <person name="Tunlid A."/>
            <person name="Henrissat B."/>
            <person name="Grigoriev I.V."/>
            <person name="Hibbett D.S."/>
            <person name="Martin F."/>
            <person name="Nordberg H.P."/>
            <person name="Cantor M.N."/>
            <person name="Hua S.X."/>
        </authorList>
    </citation>
    <scope>NUCLEOTIDE SEQUENCE [LARGE SCALE GENOMIC DNA]</scope>
    <source>
        <strain evidence="2 3">Zn</strain>
    </source>
</reference>
<proteinExistence type="predicted"/>
<sequence length="312" mass="33751">MTSSLDELCASRAGPFRNIRDDNISFAIYFALSVASIFINAGMRYLVLGYCMNNLPPATKDQPTTALCSRCQQTNIPPGDNALPPPYSESESLTGSKAKAEERAAAETKAAMAHRPSIARFSLCTALAIINILTMVLIAFSLQSGLYCPIHSNNKVDSSTQFVSQVVVFWIIYVISAAWALSGTLCWVIWLRNLLGGPESAERWPILPAIGLYVLCAAFISPLMILFGVVGLSAWLVVKLVRFVVKGVKGGVLRLFCGKPSEEKESIEMEGRATEMEEGCGNGDVIMGNAGGEEISGRDGNQRTWMGKMVPV</sequence>
<dbReference type="AlphaFoldDB" id="A0A0C3CXB6"/>
<organism evidence="2 3">
    <name type="scientific">Oidiodendron maius (strain Zn)</name>
    <dbReference type="NCBI Taxonomy" id="913774"/>
    <lineage>
        <taxon>Eukaryota</taxon>
        <taxon>Fungi</taxon>
        <taxon>Dikarya</taxon>
        <taxon>Ascomycota</taxon>
        <taxon>Pezizomycotina</taxon>
        <taxon>Leotiomycetes</taxon>
        <taxon>Leotiomycetes incertae sedis</taxon>
        <taxon>Myxotrichaceae</taxon>
        <taxon>Oidiodendron</taxon>
    </lineage>
</organism>
<protein>
    <submittedName>
        <fullName evidence="2">Uncharacterized protein</fullName>
    </submittedName>
</protein>
<dbReference type="OrthoDB" id="3564176at2759"/>
<evidence type="ECO:0000313" key="2">
    <source>
        <dbReference type="EMBL" id="KIM94337.1"/>
    </source>
</evidence>
<keyword evidence="1" id="KW-0812">Transmembrane</keyword>
<dbReference type="HOGENOM" id="CLU_891653_0_0_1"/>
<keyword evidence="3" id="KW-1185">Reference proteome</keyword>
<reference evidence="3" key="2">
    <citation type="submission" date="2015-01" db="EMBL/GenBank/DDBJ databases">
        <title>Evolutionary Origins and Diversification of the Mycorrhizal Mutualists.</title>
        <authorList>
            <consortium name="DOE Joint Genome Institute"/>
            <consortium name="Mycorrhizal Genomics Consortium"/>
            <person name="Kohler A."/>
            <person name="Kuo A."/>
            <person name="Nagy L.G."/>
            <person name="Floudas D."/>
            <person name="Copeland A."/>
            <person name="Barry K.W."/>
            <person name="Cichocki N."/>
            <person name="Veneault-Fourrey C."/>
            <person name="LaButti K."/>
            <person name="Lindquist E.A."/>
            <person name="Lipzen A."/>
            <person name="Lundell T."/>
            <person name="Morin E."/>
            <person name="Murat C."/>
            <person name="Riley R."/>
            <person name="Ohm R."/>
            <person name="Sun H."/>
            <person name="Tunlid A."/>
            <person name="Henrissat B."/>
            <person name="Grigoriev I.V."/>
            <person name="Hibbett D.S."/>
            <person name="Martin F."/>
        </authorList>
    </citation>
    <scope>NUCLEOTIDE SEQUENCE [LARGE SCALE GENOMIC DNA]</scope>
    <source>
        <strain evidence="3">Zn</strain>
    </source>
</reference>
<evidence type="ECO:0000256" key="1">
    <source>
        <dbReference type="SAM" id="Phobius"/>
    </source>
</evidence>
<dbReference type="EMBL" id="KN832890">
    <property type="protein sequence ID" value="KIM94337.1"/>
    <property type="molecule type" value="Genomic_DNA"/>
</dbReference>
<dbReference type="Proteomes" id="UP000054321">
    <property type="component" value="Unassembled WGS sequence"/>
</dbReference>
<gene>
    <name evidence="2" type="ORF">OIDMADRAFT_60672</name>
</gene>